<sequence length="41" mass="4721">MKVVVSSVLDSILNFILFPCTTYLREDVDPFNPEQVNQMMS</sequence>
<accession>S7WPM5</accession>
<organism evidence="1 2">
    <name type="scientific">Acinetobacter junii CIP 107470 = MTCC 11364</name>
    <dbReference type="NCBI Taxonomy" id="1217666"/>
    <lineage>
        <taxon>Bacteria</taxon>
        <taxon>Pseudomonadati</taxon>
        <taxon>Pseudomonadota</taxon>
        <taxon>Gammaproteobacteria</taxon>
        <taxon>Moraxellales</taxon>
        <taxon>Moraxellaceae</taxon>
        <taxon>Acinetobacter</taxon>
    </lineage>
</organism>
<dbReference type="AlphaFoldDB" id="S7WPM5"/>
<dbReference type="Proteomes" id="UP000018420">
    <property type="component" value="Unassembled WGS sequence"/>
</dbReference>
<proteinExistence type="predicted"/>
<comment type="caution">
    <text evidence="1">The sequence shown here is derived from an EMBL/GenBank/DDBJ whole genome shotgun (WGS) entry which is preliminary data.</text>
</comment>
<dbReference type="EMBL" id="ASYZ01000120">
    <property type="protein sequence ID" value="EPR83852.1"/>
    <property type="molecule type" value="Genomic_DNA"/>
</dbReference>
<reference evidence="1 2" key="1">
    <citation type="submission" date="2013-05" db="EMBL/GenBank/DDBJ databases">
        <title>Genome assembly of Acinetobacter junii MTCC 11364.</title>
        <authorList>
            <person name="Khatri I."/>
            <person name="Singh N.K."/>
            <person name="Subramanian S."/>
            <person name="Mayilraj S."/>
        </authorList>
    </citation>
    <scope>NUCLEOTIDE SEQUENCE [LARGE SCALE GENOMIC DNA]</scope>
    <source>
        <strain evidence="1 2">MTCC 11364</strain>
    </source>
</reference>
<name>S7WPM5_ACIJU</name>
<evidence type="ECO:0000313" key="2">
    <source>
        <dbReference type="Proteomes" id="UP000018420"/>
    </source>
</evidence>
<dbReference type="PATRIC" id="fig|1330047.3.peg.2258"/>
<gene>
    <name evidence="1" type="ORF">L292_0403</name>
</gene>
<protein>
    <submittedName>
        <fullName evidence="1">Uncharacterized protein</fullName>
    </submittedName>
</protein>
<evidence type="ECO:0000313" key="1">
    <source>
        <dbReference type="EMBL" id="EPR83852.1"/>
    </source>
</evidence>